<evidence type="ECO:0000256" key="1">
    <source>
        <dbReference type="SAM" id="Phobius"/>
    </source>
</evidence>
<feature type="transmembrane region" description="Helical" evidence="1">
    <location>
        <begin position="87"/>
        <end position="109"/>
    </location>
</feature>
<evidence type="ECO:0000313" key="4">
    <source>
        <dbReference type="Proteomes" id="UP000185911"/>
    </source>
</evidence>
<dbReference type="PANTHER" id="PTHR14969:SF13">
    <property type="entry name" value="AT30094P"/>
    <property type="match status" value="1"/>
</dbReference>
<feature type="transmembrane region" description="Helical" evidence="1">
    <location>
        <begin position="187"/>
        <end position="208"/>
    </location>
</feature>
<dbReference type="SUPFAM" id="SSF48317">
    <property type="entry name" value="Acid phosphatase/Vanadium-dependent haloperoxidase"/>
    <property type="match status" value="1"/>
</dbReference>
<feature type="transmembrane region" description="Helical" evidence="1">
    <location>
        <begin position="214"/>
        <end position="232"/>
    </location>
</feature>
<keyword evidence="1" id="KW-0472">Membrane</keyword>
<dbReference type="Pfam" id="PF01569">
    <property type="entry name" value="PAP2"/>
    <property type="match status" value="1"/>
</dbReference>
<dbReference type="PANTHER" id="PTHR14969">
    <property type="entry name" value="SPHINGOSINE-1-PHOSPHATE PHOSPHOHYDROLASE"/>
    <property type="match status" value="1"/>
</dbReference>
<evidence type="ECO:0000313" key="3">
    <source>
        <dbReference type="EMBL" id="OLP07049.1"/>
    </source>
</evidence>
<reference evidence="3 4" key="1">
    <citation type="submission" date="2017-01" db="EMBL/GenBank/DDBJ databases">
        <title>Genome sequence of Rhodoferax antarcticus ANT.BR, a psychrophilic purple nonsulfur bacterium from an Antarctic microbial mat.</title>
        <authorList>
            <person name="Baker J."/>
            <person name="Riester C."/>
            <person name="Skinner B."/>
            <person name="Newell A."/>
            <person name="Swingley W."/>
            <person name="Madigan M."/>
            <person name="Jung D."/>
            <person name="Asao M."/>
            <person name="Chen M."/>
            <person name="Loughlin P."/>
            <person name="Pan H."/>
            <person name="Lin S."/>
            <person name="Li N."/>
            <person name="Shaw J."/>
            <person name="Prado M."/>
            <person name="Sherman C."/>
            <person name="Li X."/>
            <person name="Tang J."/>
            <person name="Blankenship R."/>
            <person name="Zhao T."/>
            <person name="Touchman J."/>
            <person name="Sattley M."/>
        </authorList>
    </citation>
    <scope>NUCLEOTIDE SEQUENCE [LARGE SCALE GENOMIC DNA]</scope>
    <source>
        <strain evidence="3 4">ANT.BR</strain>
    </source>
</reference>
<dbReference type="InterPro" id="IPR000326">
    <property type="entry name" value="PAP2/HPO"/>
</dbReference>
<comment type="caution">
    <text evidence="3">The sequence shown here is derived from an EMBL/GenBank/DDBJ whole genome shotgun (WGS) entry which is preliminary data.</text>
</comment>
<accession>A0A1Q8YGK7</accession>
<dbReference type="CDD" id="cd03392">
    <property type="entry name" value="PAP2_like_2"/>
    <property type="match status" value="1"/>
</dbReference>
<keyword evidence="4" id="KW-1185">Reference proteome</keyword>
<proteinExistence type="predicted"/>
<dbReference type="Proteomes" id="UP000185911">
    <property type="component" value="Unassembled WGS sequence"/>
</dbReference>
<feature type="transmembrane region" description="Helical" evidence="1">
    <location>
        <begin position="157"/>
        <end position="175"/>
    </location>
</feature>
<sequence length="248" mass="26095">MKLTPPQPDCDPHHNTIDQSAPHPNGYNALIQPLLLVFLAALLALVFAALSSEVMEGETRSFDMYLLHWAQALRVGHPGLADVMRDLSGMGSAVVLTLVIGATAGYLVLTAARATALLVLASALSGTLLVSLFKAAFGRLRPALAYADFLVPSLSFPSGHASMSAVVYLTLGALIAGTRPRLAQRAYIVTAAALMTMLVGLSRVALGVHWATDVLGGWAFGTAWAIIWLLLARRIEGPPKHPTAAPGS</sequence>
<dbReference type="EMBL" id="MSYM01000011">
    <property type="protein sequence ID" value="OLP07049.1"/>
    <property type="molecule type" value="Genomic_DNA"/>
</dbReference>
<protein>
    <submittedName>
        <fullName evidence="3">Putative phosphoesterase</fullName>
    </submittedName>
</protein>
<name>A0A1Q8YGK7_9BURK</name>
<dbReference type="SMART" id="SM00014">
    <property type="entry name" value="acidPPc"/>
    <property type="match status" value="1"/>
</dbReference>
<dbReference type="AlphaFoldDB" id="A0A1Q8YGK7"/>
<organism evidence="3 4">
    <name type="scientific">Rhodoferax antarcticus ANT.BR</name>
    <dbReference type="NCBI Taxonomy" id="1111071"/>
    <lineage>
        <taxon>Bacteria</taxon>
        <taxon>Pseudomonadati</taxon>
        <taxon>Pseudomonadota</taxon>
        <taxon>Betaproteobacteria</taxon>
        <taxon>Burkholderiales</taxon>
        <taxon>Comamonadaceae</taxon>
        <taxon>Rhodoferax</taxon>
    </lineage>
</organism>
<feature type="transmembrane region" description="Helical" evidence="1">
    <location>
        <begin position="116"/>
        <end position="137"/>
    </location>
</feature>
<gene>
    <name evidence="3" type="ORF">BLL52_1800</name>
</gene>
<keyword evidence="1" id="KW-1133">Transmembrane helix</keyword>
<dbReference type="InterPro" id="IPR036938">
    <property type="entry name" value="PAP2/HPO_sf"/>
</dbReference>
<keyword evidence="1" id="KW-0812">Transmembrane</keyword>
<evidence type="ECO:0000259" key="2">
    <source>
        <dbReference type="SMART" id="SM00014"/>
    </source>
</evidence>
<feature type="domain" description="Phosphatidic acid phosphatase type 2/haloperoxidase" evidence="2">
    <location>
        <begin position="115"/>
        <end position="229"/>
    </location>
</feature>
<dbReference type="Gene3D" id="1.20.144.10">
    <property type="entry name" value="Phosphatidic acid phosphatase type 2/haloperoxidase"/>
    <property type="match status" value="1"/>
</dbReference>
<dbReference type="RefSeq" id="WP_083633852.1">
    <property type="nucleotide sequence ID" value="NZ_MSYM01000011.1"/>
</dbReference>
<feature type="transmembrane region" description="Helical" evidence="1">
    <location>
        <begin position="30"/>
        <end position="50"/>
    </location>
</feature>
<dbReference type="STRING" id="81479.RA876_03355"/>